<keyword evidence="6" id="KW-1185">Reference proteome</keyword>
<accession>A0A1H5VDK7</accession>
<dbReference type="InterPro" id="IPR009057">
    <property type="entry name" value="Homeodomain-like_sf"/>
</dbReference>
<organism evidence="5 6">
    <name type="scientific">Marinobacterium lutimaris</name>
    <dbReference type="NCBI Taxonomy" id="568106"/>
    <lineage>
        <taxon>Bacteria</taxon>
        <taxon>Pseudomonadati</taxon>
        <taxon>Pseudomonadota</taxon>
        <taxon>Gammaproteobacteria</taxon>
        <taxon>Oceanospirillales</taxon>
        <taxon>Oceanospirillaceae</taxon>
        <taxon>Marinobacterium</taxon>
    </lineage>
</organism>
<evidence type="ECO:0000313" key="6">
    <source>
        <dbReference type="Proteomes" id="UP000236745"/>
    </source>
</evidence>
<evidence type="ECO:0000256" key="1">
    <source>
        <dbReference type="ARBA" id="ARBA00023015"/>
    </source>
</evidence>
<dbReference type="PANTHER" id="PTHR43280:SF31">
    <property type="entry name" value="TRANSCRIPTIONAL REGULATORY PROTEIN"/>
    <property type="match status" value="1"/>
</dbReference>
<dbReference type="PROSITE" id="PS00041">
    <property type="entry name" value="HTH_ARAC_FAMILY_1"/>
    <property type="match status" value="1"/>
</dbReference>
<dbReference type="GO" id="GO:0003700">
    <property type="term" value="F:DNA-binding transcription factor activity"/>
    <property type="evidence" value="ECO:0007669"/>
    <property type="project" value="InterPro"/>
</dbReference>
<dbReference type="Gene3D" id="1.10.10.60">
    <property type="entry name" value="Homeodomain-like"/>
    <property type="match status" value="1"/>
</dbReference>
<evidence type="ECO:0000259" key="4">
    <source>
        <dbReference type="PROSITE" id="PS01124"/>
    </source>
</evidence>
<name>A0A1H5VDK7_9GAMM</name>
<evidence type="ECO:0000313" key="5">
    <source>
        <dbReference type="EMBL" id="SEF85399.1"/>
    </source>
</evidence>
<dbReference type="SUPFAM" id="SSF52317">
    <property type="entry name" value="Class I glutamine amidotransferase-like"/>
    <property type="match status" value="1"/>
</dbReference>
<keyword evidence="1" id="KW-0805">Transcription regulation</keyword>
<evidence type="ECO:0000256" key="3">
    <source>
        <dbReference type="ARBA" id="ARBA00023163"/>
    </source>
</evidence>
<protein>
    <submittedName>
        <fullName evidence="5">Transcriptional regulator GlxA family, contains an amidase domain and an AraC-type DNA-binding HTH domain</fullName>
    </submittedName>
</protein>
<evidence type="ECO:0000256" key="2">
    <source>
        <dbReference type="ARBA" id="ARBA00023125"/>
    </source>
</evidence>
<dbReference type="InterPro" id="IPR018062">
    <property type="entry name" value="HTH_AraC-typ_CS"/>
</dbReference>
<dbReference type="OrthoDB" id="6057514at2"/>
<dbReference type="Gene3D" id="3.40.50.880">
    <property type="match status" value="1"/>
</dbReference>
<dbReference type="InterPro" id="IPR029062">
    <property type="entry name" value="Class_I_gatase-like"/>
</dbReference>
<dbReference type="GO" id="GO:0043565">
    <property type="term" value="F:sequence-specific DNA binding"/>
    <property type="evidence" value="ECO:0007669"/>
    <property type="project" value="InterPro"/>
</dbReference>
<dbReference type="PANTHER" id="PTHR43280">
    <property type="entry name" value="ARAC-FAMILY TRANSCRIPTIONAL REGULATOR"/>
    <property type="match status" value="1"/>
</dbReference>
<feature type="domain" description="HTH araC/xylS-type" evidence="4">
    <location>
        <begin position="243"/>
        <end position="341"/>
    </location>
</feature>
<dbReference type="PROSITE" id="PS01124">
    <property type="entry name" value="HTH_ARAC_FAMILY_2"/>
    <property type="match status" value="1"/>
</dbReference>
<dbReference type="EMBL" id="FNVQ01000001">
    <property type="protein sequence ID" value="SEF85399.1"/>
    <property type="molecule type" value="Genomic_DNA"/>
</dbReference>
<dbReference type="InterPro" id="IPR018060">
    <property type="entry name" value="HTH_AraC"/>
</dbReference>
<dbReference type="Proteomes" id="UP000236745">
    <property type="component" value="Unassembled WGS sequence"/>
</dbReference>
<reference evidence="5 6" key="1">
    <citation type="submission" date="2016-10" db="EMBL/GenBank/DDBJ databases">
        <authorList>
            <person name="de Groot N.N."/>
        </authorList>
    </citation>
    <scope>NUCLEOTIDE SEQUENCE [LARGE SCALE GENOMIC DNA]</scope>
    <source>
        <strain evidence="5 6">DSM 22012</strain>
    </source>
</reference>
<dbReference type="Pfam" id="PF01965">
    <property type="entry name" value="DJ-1_PfpI"/>
    <property type="match status" value="1"/>
</dbReference>
<dbReference type="SUPFAM" id="SSF46689">
    <property type="entry name" value="Homeodomain-like"/>
    <property type="match status" value="2"/>
</dbReference>
<dbReference type="InterPro" id="IPR002818">
    <property type="entry name" value="DJ-1/PfpI"/>
</dbReference>
<keyword evidence="2 5" id="KW-0238">DNA-binding</keyword>
<dbReference type="AlphaFoldDB" id="A0A1H5VDK7"/>
<dbReference type="RefSeq" id="WP_104001668.1">
    <property type="nucleotide sequence ID" value="NZ_FNVQ01000001.1"/>
</dbReference>
<dbReference type="Pfam" id="PF12833">
    <property type="entry name" value="HTH_18"/>
    <property type="match status" value="1"/>
</dbReference>
<proteinExistence type="predicted"/>
<gene>
    <name evidence="5" type="ORF">SAMN05444390_101703</name>
</gene>
<dbReference type="SMART" id="SM00342">
    <property type="entry name" value="HTH_ARAC"/>
    <property type="match status" value="1"/>
</dbReference>
<keyword evidence="3" id="KW-0804">Transcription</keyword>
<sequence length="346" mass="38917">MSNNYARRNSRFSSPIKHSNRRFTKDLEFEGGQRRVVFFLVENFSMASFTSAIDVLVTANLLTIEPIFKTVTASSDGGVVSSDLGIDISVDTCFSEIDLDRNDIIVVCGGLRAPLIKCKLINKLVKSAISKGLWIGSLWNGAFFFCDALDLDQQEFSIHPDSREIIKEYYPNFRISKESNIIDGKFFSSVGSNSSIRVMLNLIEILFGIDIKRGVNGILIGDNNRPLNSAEINGVGFIPEKLKNIIELMENNLEEPLPIEDFSIYTSLSRRQVERLFSRYLNTSPSRYYLELRLNKGRELLLKTNYSVGDVSVACGFLTATHFSHSFKMVFGASPTSVRFEGKEIH</sequence>